<proteinExistence type="predicted"/>
<gene>
    <name evidence="1" type="ORF">HMPREF0476_0789</name>
</gene>
<dbReference type="AlphaFoldDB" id="F5S6F6"/>
<organism evidence="1 2">
    <name type="scientific">Kingella kingae ATCC 23330</name>
    <dbReference type="NCBI Taxonomy" id="887327"/>
    <lineage>
        <taxon>Bacteria</taxon>
        <taxon>Pseudomonadati</taxon>
        <taxon>Pseudomonadota</taxon>
        <taxon>Betaproteobacteria</taxon>
        <taxon>Neisseriales</taxon>
        <taxon>Neisseriaceae</taxon>
        <taxon>Kingella</taxon>
    </lineage>
</organism>
<sequence length="47" mass="5670">MHTKRHIIHYSFGFYVYQTYVYVANNMVQKTDKSAKFIRKKQPAQSD</sequence>
<comment type="caution">
    <text evidence="1">The sequence shown here is derived from an EMBL/GenBank/DDBJ whole genome shotgun (WGS) entry which is preliminary data.</text>
</comment>
<evidence type="ECO:0000313" key="1">
    <source>
        <dbReference type="EMBL" id="EGK10110.1"/>
    </source>
</evidence>
<reference evidence="1 2" key="1">
    <citation type="submission" date="2011-04" db="EMBL/GenBank/DDBJ databases">
        <authorList>
            <person name="Muzny D."/>
            <person name="Qin X."/>
            <person name="Deng J."/>
            <person name="Jiang H."/>
            <person name="Liu Y."/>
            <person name="Qu J."/>
            <person name="Song X.-Z."/>
            <person name="Zhang L."/>
            <person name="Thornton R."/>
            <person name="Coyle M."/>
            <person name="Francisco L."/>
            <person name="Jackson L."/>
            <person name="Javaid M."/>
            <person name="Korchina V."/>
            <person name="Kovar C."/>
            <person name="Mata R."/>
            <person name="Mathew T."/>
            <person name="Ngo R."/>
            <person name="Nguyen L."/>
            <person name="Nguyen N."/>
            <person name="Okwuonu G."/>
            <person name="Ongeri F."/>
            <person name="Pham C."/>
            <person name="Simmons D."/>
            <person name="Wilczek-Boney K."/>
            <person name="Hale W."/>
            <person name="Jakkamsetti A."/>
            <person name="Pham P."/>
            <person name="Ruth R."/>
            <person name="San Lucas F."/>
            <person name="Warren J."/>
            <person name="Zhang J."/>
            <person name="Zhao Z."/>
            <person name="Zhou C."/>
            <person name="Zhu D."/>
            <person name="Lee S."/>
            <person name="Bess C."/>
            <person name="Blankenburg K."/>
            <person name="Forbes L."/>
            <person name="Fu Q."/>
            <person name="Gubbala S."/>
            <person name="Hirani K."/>
            <person name="Jayaseelan J.C."/>
            <person name="Lara F."/>
            <person name="Munidasa M."/>
            <person name="Palculict T."/>
            <person name="Patil S."/>
            <person name="Pu L.-L."/>
            <person name="Saada N."/>
            <person name="Tang L."/>
            <person name="Weissenberger G."/>
            <person name="Zhu Y."/>
            <person name="Hemphill L."/>
            <person name="Shang Y."/>
            <person name="Youmans B."/>
            <person name="Ayvaz T."/>
            <person name="Ross M."/>
            <person name="Santibanez J."/>
            <person name="Aqrawi P."/>
            <person name="Gross S."/>
            <person name="Joshi V."/>
            <person name="Fowler G."/>
            <person name="Nazareth L."/>
            <person name="Reid J."/>
            <person name="Worley K."/>
            <person name="Petrosino J."/>
            <person name="Highlander S."/>
            <person name="Gibbs R."/>
        </authorList>
    </citation>
    <scope>NUCLEOTIDE SEQUENCE [LARGE SCALE GENOMIC DNA]</scope>
    <source>
        <strain evidence="1 2">ATCC 23330</strain>
    </source>
</reference>
<dbReference type="Proteomes" id="UP000004207">
    <property type="component" value="Unassembled WGS sequence"/>
</dbReference>
<evidence type="ECO:0000313" key="2">
    <source>
        <dbReference type="Proteomes" id="UP000004207"/>
    </source>
</evidence>
<dbReference type="HOGENOM" id="CLU_3169099_0_0_4"/>
<dbReference type="EMBL" id="AFHS01000025">
    <property type="protein sequence ID" value="EGK10110.1"/>
    <property type="molecule type" value="Genomic_DNA"/>
</dbReference>
<dbReference type="STRING" id="504.KKKWG1_1821"/>
<accession>F5S6F6</accession>
<name>F5S6F6_KINKI</name>
<protein>
    <submittedName>
        <fullName evidence="1">Uncharacterized protein</fullName>
    </submittedName>
</protein>
<keyword evidence="2" id="KW-1185">Reference proteome</keyword>